<proteinExistence type="predicted"/>
<feature type="transmembrane region" description="Helical" evidence="6">
    <location>
        <begin position="244"/>
        <end position="263"/>
    </location>
</feature>
<name>A0A0G4ING3_PLABS</name>
<dbReference type="GO" id="GO:0005385">
    <property type="term" value="F:zinc ion transmembrane transporter activity"/>
    <property type="evidence" value="ECO:0007669"/>
    <property type="project" value="TreeGrafter"/>
</dbReference>
<feature type="transmembrane region" description="Helical" evidence="6">
    <location>
        <begin position="269"/>
        <end position="290"/>
    </location>
</feature>
<evidence type="ECO:0000313" key="7">
    <source>
        <dbReference type="EMBL" id="CEO96727.1"/>
    </source>
</evidence>
<feature type="transmembrane region" description="Helical" evidence="6">
    <location>
        <begin position="212"/>
        <end position="232"/>
    </location>
</feature>
<keyword evidence="3 6" id="KW-1133">Transmembrane helix</keyword>
<feature type="transmembrane region" description="Helical" evidence="6">
    <location>
        <begin position="136"/>
        <end position="160"/>
    </location>
</feature>
<feature type="transmembrane region" description="Helical" evidence="6">
    <location>
        <begin position="180"/>
        <end position="200"/>
    </location>
</feature>
<evidence type="ECO:0000313" key="9">
    <source>
        <dbReference type="Proteomes" id="UP000039324"/>
    </source>
</evidence>
<keyword evidence="2 6" id="KW-0812">Transmembrane</keyword>
<keyword evidence="9" id="KW-1185">Reference proteome</keyword>
<organism evidence="7 9">
    <name type="scientific">Plasmodiophora brassicae</name>
    <name type="common">Clubroot disease agent</name>
    <dbReference type="NCBI Taxonomy" id="37360"/>
    <lineage>
        <taxon>Eukaryota</taxon>
        <taxon>Sar</taxon>
        <taxon>Rhizaria</taxon>
        <taxon>Endomyxa</taxon>
        <taxon>Phytomyxea</taxon>
        <taxon>Plasmodiophorida</taxon>
        <taxon>Plasmodiophoridae</taxon>
        <taxon>Plasmodiophora</taxon>
    </lineage>
</organism>
<dbReference type="Proteomes" id="UP000290189">
    <property type="component" value="Unassembled WGS sequence"/>
</dbReference>
<dbReference type="InterPro" id="IPR003689">
    <property type="entry name" value="ZIP"/>
</dbReference>
<dbReference type="OrthoDB" id="262547at2759"/>
<dbReference type="Pfam" id="PF02535">
    <property type="entry name" value="Zip"/>
    <property type="match status" value="1"/>
</dbReference>
<dbReference type="OMA" id="HEDETQL"/>
<feature type="transmembrane region" description="Helical" evidence="6">
    <location>
        <begin position="79"/>
        <end position="100"/>
    </location>
</feature>
<evidence type="ECO:0000256" key="6">
    <source>
        <dbReference type="SAM" id="Phobius"/>
    </source>
</evidence>
<reference evidence="7 9" key="1">
    <citation type="submission" date="2015-02" db="EMBL/GenBank/DDBJ databases">
        <authorList>
            <person name="Chooi Y.-H."/>
        </authorList>
    </citation>
    <scope>NUCLEOTIDE SEQUENCE [LARGE SCALE GENOMIC DNA]</scope>
    <source>
        <strain evidence="7">E3</strain>
    </source>
</reference>
<evidence type="ECO:0000256" key="1">
    <source>
        <dbReference type="ARBA" id="ARBA00004141"/>
    </source>
</evidence>
<comment type="subcellular location">
    <subcellularLocation>
        <location evidence="1">Membrane</location>
        <topology evidence="1">Multi-pass membrane protein</topology>
    </subcellularLocation>
</comment>
<evidence type="ECO:0000256" key="2">
    <source>
        <dbReference type="ARBA" id="ARBA00022692"/>
    </source>
</evidence>
<accession>A0A0G4ING3</accession>
<reference evidence="8 10" key="2">
    <citation type="submission" date="2018-03" db="EMBL/GenBank/DDBJ databases">
        <authorList>
            <person name="Fogelqvist J."/>
        </authorList>
    </citation>
    <scope>NUCLEOTIDE SEQUENCE [LARGE SCALE GENOMIC DNA]</scope>
</reference>
<geneLocation type="mitochondrion" evidence="8"/>
<dbReference type="AlphaFoldDB" id="A0A0G4ING3"/>
<evidence type="ECO:0000313" key="10">
    <source>
        <dbReference type="Proteomes" id="UP000290189"/>
    </source>
</evidence>
<feature type="transmembrane region" description="Helical" evidence="6">
    <location>
        <begin position="44"/>
        <end position="64"/>
    </location>
</feature>
<keyword evidence="4 6" id="KW-0472">Membrane</keyword>
<dbReference type="EMBL" id="OVEO01000004">
    <property type="protein sequence ID" value="SPQ95388.1"/>
    <property type="molecule type" value="Genomic_DNA"/>
</dbReference>
<protein>
    <submittedName>
        <fullName evidence="7">Uncharacterized protein</fullName>
    </submittedName>
</protein>
<feature type="region of interest" description="Disordered" evidence="5">
    <location>
        <begin position="1"/>
        <end position="33"/>
    </location>
</feature>
<dbReference type="EMBL" id="CDSF01000076">
    <property type="protein sequence ID" value="CEO96727.1"/>
    <property type="molecule type" value="Genomic_DNA"/>
</dbReference>
<keyword evidence="8" id="KW-0496">Mitochondrion</keyword>
<dbReference type="GO" id="GO:0016020">
    <property type="term" value="C:membrane"/>
    <property type="evidence" value="ECO:0007669"/>
    <property type="project" value="UniProtKB-SubCell"/>
</dbReference>
<evidence type="ECO:0000256" key="5">
    <source>
        <dbReference type="SAM" id="MobiDB-lite"/>
    </source>
</evidence>
<dbReference type="PANTHER" id="PTHR11040">
    <property type="entry name" value="ZINC/IRON TRANSPORTER"/>
    <property type="match status" value="1"/>
</dbReference>
<gene>
    <name evidence="7" type="ORF">PBRA_005331</name>
    <name evidence="8" type="ORF">PLBR_LOCUS2603</name>
</gene>
<feature type="transmembrane region" description="Helical" evidence="6">
    <location>
        <begin position="302"/>
        <end position="320"/>
    </location>
</feature>
<dbReference type="Proteomes" id="UP000039324">
    <property type="component" value="Unassembled WGS sequence"/>
</dbReference>
<sequence>MCPGLLMSPSGSSRRPVRRRFPKSKPTEGVGVPGARWRHRASGALASIGLGGCVVAAMASAIAIEQYADGWVVSREMVVLLYTVAGALASGLGCLPLVLLPRMDRRMQGLAGGVTAGAMFMASIDMLAEGAACNVPAAATTCLVCMVLGAVAVAIINAFVHWMDLSVENLKGADHRKAIIIILVLTLHSFAEGLGIGVSFSEEAHRGLGRYIAIAIALHNVAEGAIVGLSLVPRGESPHRAAGFAIISSIPQPIVALPCFALVQDFSALLPAGLGIAAGAMLFLVFFEIAPDALKWTSWTEFTLCALASAASMASLRIFIGNLDTVALS</sequence>
<evidence type="ECO:0000256" key="3">
    <source>
        <dbReference type="ARBA" id="ARBA00022989"/>
    </source>
</evidence>
<feature type="transmembrane region" description="Helical" evidence="6">
    <location>
        <begin position="107"/>
        <end position="124"/>
    </location>
</feature>
<evidence type="ECO:0000256" key="4">
    <source>
        <dbReference type="ARBA" id="ARBA00023136"/>
    </source>
</evidence>
<dbReference type="PANTHER" id="PTHR11040:SF70">
    <property type="entry name" value="OS05G0316100 PROTEIN"/>
    <property type="match status" value="1"/>
</dbReference>
<evidence type="ECO:0000313" key="8">
    <source>
        <dbReference type="EMBL" id="SPQ95388.1"/>
    </source>
</evidence>